<dbReference type="InterPro" id="IPR011009">
    <property type="entry name" value="Kinase-like_dom_sf"/>
</dbReference>
<keyword evidence="1 8" id="KW-0028">Amino-acid biosynthesis</keyword>
<feature type="domain" description="Aminoglycoside phosphotransferase" evidence="10">
    <location>
        <begin position="27"/>
        <end position="258"/>
    </location>
</feature>
<dbReference type="Proteomes" id="UP000482155">
    <property type="component" value="Unassembled WGS sequence"/>
</dbReference>
<dbReference type="Gene3D" id="3.90.1200.10">
    <property type="match status" value="1"/>
</dbReference>
<evidence type="ECO:0000256" key="1">
    <source>
        <dbReference type="ARBA" id="ARBA00022605"/>
    </source>
</evidence>
<dbReference type="GO" id="GO:0009088">
    <property type="term" value="P:threonine biosynthetic process"/>
    <property type="evidence" value="ECO:0007669"/>
    <property type="project" value="UniProtKB-UniRule"/>
</dbReference>
<sequence length="318" mass="36113">MAVFTPVTLDDLSQWITQFNLGRALAIKGISSGIENTNFFLTTETGEYVLTIFEKLTAEQLPFYLHLMRHLAERGVLVPAPIANLEGDILHTLKGKPASIVTKLEGESQLDPKPVHCEAVGAMLARMHIAGENFPMHLPNLRGLDWWLKTTPVVLPYLPDGPKELLRAEIHAQDAFAASPVYRALPRGPIHADLFRNNVMFSGDRLTGFFDFYFGCCDTWLFDIAVTVNDWCIDLRTGALDLDRAKAMLDAYHAVRPFTEAERDAWQPMLQAGALRFWLSRLYDFYLPREAEMLTPHDPTHFERILRQRIDHPAPLLF</sequence>
<proteinExistence type="inferred from homology"/>
<evidence type="ECO:0000313" key="12">
    <source>
        <dbReference type="Proteomes" id="UP000482155"/>
    </source>
</evidence>
<comment type="caution">
    <text evidence="11">The sequence shown here is derived from an EMBL/GenBank/DDBJ whole genome shotgun (WGS) entry which is preliminary data.</text>
</comment>
<dbReference type="GO" id="GO:0005524">
    <property type="term" value="F:ATP binding"/>
    <property type="evidence" value="ECO:0007669"/>
    <property type="project" value="UniProtKB-KW"/>
</dbReference>
<dbReference type="Pfam" id="PF01636">
    <property type="entry name" value="APH"/>
    <property type="match status" value="1"/>
</dbReference>
<evidence type="ECO:0000256" key="4">
    <source>
        <dbReference type="ARBA" id="ARBA00022741"/>
    </source>
</evidence>
<evidence type="ECO:0000256" key="3">
    <source>
        <dbReference type="ARBA" id="ARBA00022697"/>
    </source>
</evidence>
<keyword evidence="5 8" id="KW-0418">Kinase</keyword>
<dbReference type="InterPro" id="IPR002575">
    <property type="entry name" value="Aminoglycoside_PTrfase"/>
</dbReference>
<evidence type="ECO:0000313" key="11">
    <source>
        <dbReference type="EMBL" id="NEX64272.1"/>
    </source>
</evidence>
<comment type="catalytic activity">
    <reaction evidence="8">
        <text>L-homoserine + ATP = O-phospho-L-homoserine + ADP + H(+)</text>
        <dbReference type="Rhea" id="RHEA:13985"/>
        <dbReference type="ChEBI" id="CHEBI:15378"/>
        <dbReference type="ChEBI" id="CHEBI:30616"/>
        <dbReference type="ChEBI" id="CHEBI:57476"/>
        <dbReference type="ChEBI" id="CHEBI:57590"/>
        <dbReference type="ChEBI" id="CHEBI:456216"/>
        <dbReference type="EC" id="2.7.1.39"/>
    </reaction>
</comment>
<dbReference type="NCBIfam" id="TIGR00938">
    <property type="entry name" value="thrB_alt"/>
    <property type="match status" value="1"/>
</dbReference>
<dbReference type="AlphaFoldDB" id="A0A6B3SZ26"/>
<keyword evidence="2 8" id="KW-0808">Transferase</keyword>
<dbReference type="CDD" id="cd05153">
    <property type="entry name" value="HomoserineK_II"/>
    <property type="match status" value="1"/>
</dbReference>
<evidence type="ECO:0000256" key="5">
    <source>
        <dbReference type="ARBA" id="ARBA00022777"/>
    </source>
</evidence>
<dbReference type="InterPro" id="IPR005280">
    <property type="entry name" value="Homoserine_kinase_II"/>
</dbReference>
<organism evidence="11 12">
    <name type="scientific">Noviherbaspirillum galbum</name>
    <dbReference type="NCBI Taxonomy" id="2709383"/>
    <lineage>
        <taxon>Bacteria</taxon>
        <taxon>Pseudomonadati</taxon>
        <taxon>Pseudomonadota</taxon>
        <taxon>Betaproteobacteria</taxon>
        <taxon>Burkholderiales</taxon>
        <taxon>Oxalobacteraceae</taxon>
        <taxon>Noviherbaspirillum</taxon>
    </lineage>
</organism>
<dbReference type="Gene3D" id="3.30.200.20">
    <property type="entry name" value="Phosphorylase Kinase, domain 1"/>
    <property type="match status" value="1"/>
</dbReference>
<evidence type="ECO:0000256" key="9">
    <source>
        <dbReference type="NCBIfam" id="TIGR00938"/>
    </source>
</evidence>
<name>A0A6B3SZ26_9BURK</name>
<accession>A0A6B3SZ26</accession>
<gene>
    <name evidence="8" type="primary">thrB</name>
    <name evidence="11" type="ORF">G3574_24580</name>
</gene>
<dbReference type="UniPathway" id="UPA00050">
    <property type="reaction ID" value="UER00064"/>
</dbReference>
<evidence type="ECO:0000256" key="7">
    <source>
        <dbReference type="ARBA" id="ARBA00038240"/>
    </source>
</evidence>
<dbReference type="InterPro" id="IPR050249">
    <property type="entry name" value="Pseudomonas-type_ThrB"/>
</dbReference>
<evidence type="ECO:0000259" key="10">
    <source>
        <dbReference type="Pfam" id="PF01636"/>
    </source>
</evidence>
<dbReference type="HAMAP" id="MF_00301">
    <property type="entry name" value="Homoser_kinase_2"/>
    <property type="match status" value="1"/>
</dbReference>
<keyword evidence="6 8" id="KW-0067">ATP-binding</keyword>
<dbReference type="EC" id="2.7.1.39" evidence="8 9"/>
<protein>
    <recommendedName>
        <fullName evidence="8 9">Homoserine kinase</fullName>
        <shortName evidence="8">HK</shortName>
        <shortName evidence="8">HSK</shortName>
        <ecNumber evidence="8 9">2.7.1.39</ecNumber>
    </recommendedName>
</protein>
<dbReference type="NCBIfam" id="NF003558">
    <property type="entry name" value="PRK05231.1"/>
    <property type="match status" value="1"/>
</dbReference>
<comment type="similarity">
    <text evidence="7 8">Belongs to the pseudomonas-type ThrB family.</text>
</comment>
<evidence type="ECO:0000256" key="8">
    <source>
        <dbReference type="HAMAP-Rule" id="MF_00301"/>
    </source>
</evidence>
<dbReference type="PANTHER" id="PTHR21064">
    <property type="entry name" value="AMINOGLYCOSIDE PHOSPHOTRANSFERASE DOMAIN-CONTAINING PROTEIN-RELATED"/>
    <property type="match status" value="1"/>
</dbReference>
<evidence type="ECO:0000256" key="2">
    <source>
        <dbReference type="ARBA" id="ARBA00022679"/>
    </source>
</evidence>
<comment type="pathway">
    <text evidence="8">Amino-acid biosynthesis; L-threonine biosynthesis; L-threonine from L-aspartate: step 4/5.</text>
</comment>
<keyword evidence="12" id="KW-1185">Reference proteome</keyword>
<evidence type="ECO:0000256" key="6">
    <source>
        <dbReference type="ARBA" id="ARBA00022840"/>
    </source>
</evidence>
<dbReference type="RefSeq" id="WP_163968208.1">
    <property type="nucleotide sequence ID" value="NZ_JAAIVB010000079.1"/>
</dbReference>
<dbReference type="GO" id="GO:0004413">
    <property type="term" value="F:homoserine kinase activity"/>
    <property type="evidence" value="ECO:0007669"/>
    <property type="project" value="UniProtKB-UniRule"/>
</dbReference>
<keyword evidence="4 8" id="KW-0547">Nucleotide-binding</keyword>
<dbReference type="EMBL" id="JAAIVB010000079">
    <property type="protein sequence ID" value="NEX64272.1"/>
    <property type="molecule type" value="Genomic_DNA"/>
</dbReference>
<reference evidence="11 12" key="1">
    <citation type="submission" date="2020-02" db="EMBL/GenBank/DDBJ databases">
        <authorList>
            <person name="Kim M.K."/>
        </authorList>
    </citation>
    <scope>NUCLEOTIDE SEQUENCE [LARGE SCALE GENOMIC DNA]</scope>
    <source>
        <strain evidence="11 12">17J57-3</strain>
    </source>
</reference>
<dbReference type="PANTHER" id="PTHR21064:SF6">
    <property type="entry name" value="AMINOGLYCOSIDE PHOSPHOTRANSFERASE DOMAIN-CONTAINING PROTEIN"/>
    <property type="match status" value="1"/>
</dbReference>
<keyword evidence="3 8" id="KW-0791">Threonine biosynthesis</keyword>
<dbReference type="SUPFAM" id="SSF56112">
    <property type="entry name" value="Protein kinase-like (PK-like)"/>
    <property type="match status" value="1"/>
</dbReference>